<evidence type="ECO:0000313" key="1">
    <source>
        <dbReference type="EMBL" id="WQJ54233.1"/>
    </source>
</evidence>
<organism evidence="1 2">
    <name type="scientific">phage Lak_Megaphage_RVC_AP1_GC26</name>
    <dbReference type="NCBI Taxonomy" id="3109224"/>
    <lineage>
        <taxon>Viruses</taxon>
        <taxon>Duplodnaviria</taxon>
        <taxon>Heunggongvirae</taxon>
        <taxon>Uroviricota</taxon>
        <taxon>Caudoviricetes</taxon>
        <taxon>Caudoviricetes code 15 clade</taxon>
    </lineage>
</organism>
<name>A0ABZ0Z4W3_9CAUD</name>
<evidence type="ECO:0000313" key="2">
    <source>
        <dbReference type="Proteomes" id="UP001346559"/>
    </source>
</evidence>
<proteinExistence type="predicted"/>
<dbReference type="EMBL" id="OR769218">
    <property type="protein sequence ID" value="WQJ54233.1"/>
    <property type="molecule type" value="Genomic_DNA"/>
</dbReference>
<keyword evidence="2" id="KW-1185">Reference proteome</keyword>
<dbReference type="Proteomes" id="UP001346559">
    <property type="component" value="Segment"/>
</dbReference>
<protein>
    <submittedName>
        <fullName evidence="1">Uncharacterized protein</fullName>
    </submittedName>
</protein>
<sequence>MKYIENGHIVICDKCFAHILIENEKEDIYMAFNYNHTKYLPYLRCPCCNNEIYVNG</sequence>
<accession>A0ABZ0Z4W3</accession>
<reference evidence="1 2" key="1">
    <citation type="submission" date="2023-11" db="EMBL/GenBank/DDBJ databases">
        <authorList>
            <person name="Cook R."/>
            <person name="Crisci M."/>
            <person name="Pye H."/>
            <person name="Adriaenssens E."/>
            <person name="Santini J."/>
        </authorList>
    </citation>
    <scope>NUCLEOTIDE SEQUENCE [LARGE SCALE GENOMIC DNA]</scope>
    <source>
        <strain evidence="1">Lak_Megaphage_RVC_AP1_GC26</strain>
    </source>
</reference>